<reference evidence="9 11" key="2">
    <citation type="submission" date="2019-09" db="EMBL/GenBank/DDBJ databases">
        <authorList>
            <person name="Chandra G."/>
            <person name="Truman W A."/>
        </authorList>
    </citation>
    <scope>NUCLEOTIDE SEQUENCE [LARGE SCALE GENOMIC DNA]</scope>
    <source>
        <strain evidence="9">PS925</strain>
    </source>
</reference>
<reference evidence="8 10" key="1">
    <citation type="submission" date="2017-08" db="EMBL/GenBank/DDBJ databases">
        <authorList>
            <person name="de Groot N.N."/>
        </authorList>
    </citation>
    <scope>NUCLEOTIDE SEQUENCE [LARGE SCALE GENOMIC DNA]</scope>
    <source>
        <strain evidence="8 10">PfR 37</strain>
    </source>
</reference>
<dbReference type="PROSITE" id="PS00105">
    <property type="entry name" value="AA_TRANSFER_CLASS_1"/>
    <property type="match status" value="1"/>
</dbReference>
<dbReference type="GO" id="GO:0006520">
    <property type="term" value="P:amino acid metabolic process"/>
    <property type="evidence" value="ECO:0007669"/>
    <property type="project" value="InterPro"/>
</dbReference>
<feature type="domain" description="Aminotransferase class I/classII large" evidence="7">
    <location>
        <begin position="31"/>
        <end position="380"/>
    </location>
</feature>
<evidence type="ECO:0000256" key="6">
    <source>
        <dbReference type="RuleBase" id="RU000481"/>
    </source>
</evidence>
<protein>
    <recommendedName>
        <fullName evidence="6">Aminotransferase</fullName>
        <ecNumber evidence="6">2.6.1.-</ecNumber>
    </recommendedName>
</protein>
<dbReference type="EMBL" id="NVXX01000023">
    <property type="protein sequence ID" value="PKH19008.1"/>
    <property type="molecule type" value="Genomic_DNA"/>
</dbReference>
<dbReference type="InterPro" id="IPR015424">
    <property type="entry name" value="PyrdxlP-dep_Trfase"/>
</dbReference>
<evidence type="ECO:0000256" key="3">
    <source>
        <dbReference type="ARBA" id="ARBA00022576"/>
    </source>
</evidence>
<dbReference type="InterPro" id="IPR004839">
    <property type="entry name" value="Aminotransferase_I/II_large"/>
</dbReference>
<dbReference type="Pfam" id="PF00155">
    <property type="entry name" value="Aminotran_1_2"/>
    <property type="match status" value="1"/>
</dbReference>
<dbReference type="GO" id="GO:0008483">
    <property type="term" value="F:transaminase activity"/>
    <property type="evidence" value="ECO:0007669"/>
    <property type="project" value="UniProtKB-KW"/>
</dbReference>
<keyword evidence="3 6" id="KW-0032">Aminotransferase</keyword>
<gene>
    <name evidence="8" type="ORF">CIB54_16725</name>
    <name evidence="9" type="ORF">PS925_00888</name>
</gene>
<sequence>MSTPPTADNILQSPILIMAKRAALMRAQGRDVIDLTLGEPDFNAPPHVLEAAHAALSGRLTYSPSNGIEPLRRAIRMRMKEIRNLDYADDQVAVGCGAKQIIYNAFQATLKSGDEVIVPAPYWASYPAMIKMCGARPLIVSTTREQGFRLTAEHLDAALSRATSPKWIVLNAPGNPSGALYSREQLLAIAEVLRRYPGVMVLSDDIYSEIRYTDDPYQTLATVAPDLRDRILIVDGVSKVYAMTGWRVGWGCGPTSLITTISSVQSQNCTQTSTLSQLAAVSALTGPQALVGERNAIYRQRRDAALQILRACEAIDVACPEGAFYLIPRIKTINDDQAFALKLLEAGIATVPGSAFGMPGHLRLSFATDEPILTAGCERLVQKIKAGA</sequence>
<name>A0A2N1E3C6_PSEFL</name>
<evidence type="ECO:0000259" key="7">
    <source>
        <dbReference type="Pfam" id="PF00155"/>
    </source>
</evidence>
<keyword evidence="5" id="KW-0663">Pyridoxal phosphate</keyword>
<evidence type="ECO:0000313" key="10">
    <source>
        <dbReference type="Proteomes" id="UP000233564"/>
    </source>
</evidence>
<dbReference type="RefSeq" id="WP_101220336.1">
    <property type="nucleotide sequence ID" value="NZ_CABVJG010000002.1"/>
</dbReference>
<dbReference type="SUPFAM" id="SSF53383">
    <property type="entry name" value="PLP-dependent transferases"/>
    <property type="match status" value="1"/>
</dbReference>
<evidence type="ECO:0000313" key="9">
    <source>
        <dbReference type="EMBL" id="VVP85538.1"/>
    </source>
</evidence>
<dbReference type="Proteomes" id="UP000412311">
    <property type="component" value="Unassembled WGS sequence"/>
</dbReference>
<dbReference type="PANTHER" id="PTHR46383">
    <property type="entry name" value="ASPARTATE AMINOTRANSFERASE"/>
    <property type="match status" value="1"/>
</dbReference>
<keyword evidence="4 6" id="KW-0808">Transferase</keyword>
<dbReference type="Gene3D" id="3.90.1150.10">
    <property type="entry name" value="Aspartate Aminotransferase, domain 1"/>
    <property type="match status" value="1"/>
</dbReference>
<dbReference type="InterPro" id="IPR015421">
    <property type="entry name" value="PyrdxlP-dep_Trfase_major"/>
</dbReference>
<dbReference type="AlphaFoldDB" id="A0A2N1E3C6"/>
<evidence type="ECO:0000256" key="4">
    <source>
        <dbReference type="ARBA" id="ARBA00022679"/>
    </source>
</evidence>
<dbReference type="InterPro" id="IPR015422">
    <property type="entry name" value="PyrdxlP-dep_Trfase_small"/>
</dbReference>
<dbReference type="CDD" id="cd00609">
    <property type="entry name" value="AAT_like"/>
    <property type="match status" value="1"/>
</dbReference>
<dbReference type="GO" id="GO:0030170">
    <property type="term" value="F:pyridoxal phosphate binding"/>
    <property type="evidence" value="ECO:0007669"/>
    <property type="project" value="InterPro"/>
</dbReference>
<evidence type="ECO:0000256" key="2">
    <source>
        <dbReference type="ARBA" id="ARBA00007441"/>
    </source>
</evidence>
<dbReference type="FunFam" id="3.40.640.10:FF:000033">
    <property type="entry name" value="Aspartate aminotransferase"/>
    <property type="match status" value="1"/>
</dbReference>
<dbReference type="Gene3D" id="3.40.640.10">
    <property type="entry name" value="Type I PLP-dependent aspartate aminotransferase-like (Major domain)"/>
    <property type="match status" value="1"/>
</dbReference>
<dbReference type="InterPro" id="IPR004838">
    <property type="entry name" value="NHTrfase_class1_PyrdxlP-BS"/>
</dbReference>
<accession>A0A2N1E3C6</accession>
<proteinExistence type="inferred from homology"/>
<comment type="cofactor">
    <cofactor evidence="1 6">
        <name>pyridoxal 5'-phosphate</name>
        <dbReference type="ChEBI" id="CHEBI:597326"/>
    </cofactor>
</comment>
<evidence type="ECO:0000313" key="8">
    <source>
        <dbReference type="EMBL" id="PKH19008.1"/>
    </source>
</evidence>
<evidence type="ECO:0000313" key="11">
    <source>
        <dbReference type="Proteomes" id="UP000412311"/>
    </source>
</evidence>
<dbReference type="InterPro" id="IPR050596">
    <property type="entry name" value="AspAT/PAT-like"/>
</dbReference>
<evidence type="ECO:0000256" key="1">
    <source>
        <dbReference type="ARBA" id="ARBA00001933"/>
    </source>
</evidence>
<comment type="similarity">
    <text evidence="2 6">Belongs to the class-I pyridoxal-phosphate-dependent aminotransferase family.</text>
</comment>
<dbReference type="PANTHER" id="PTHR46383:SF1">
    <property type="entry name" value="ASPARTATE AMINOTRANSFERASE"/>
    <property type="match status" value="1"/>
</dbReference>
<dbReference type="Proteomes" id="UP000233564">
    <property type="component" value="Unassembled WGS sequence"/>
</dbReference>
<organism evidence="8 10">
    <name type="scientific">Pseudomonas fluorescens</name>
    <dbReference type="NCBI Taxonomy" id="294"/>
    <lineage>
        <taxon>Bacteria</taxon>
        <taxon>Pseudomonadati</taxon>
        <taxon>Pseudomonadota</taxon>
        <taxon>Gammaproteobacteria</taxon>
        <taxon>Pseudomonadales</taxon>
        <taxon>Pseudomonadaceae</taxon>
        <taxon>Pseudomonas</taxon>
    </lineage>
</organism>
<dbReference type="EC" id="2.6.1.-" evidence="6"/>
<dbReference type="EMBL" id="CABVJG010000002">
    <property type="protein sequence ID" value="VVP85538.1"/>
    <property type="molecule type" value="Genomic_DNA"/>
</dbReference>
<evidence type="ECO:0000256" key="5">
    <source>
        <dbReference type="ARBA" id="ARBA00022898"/>
    </source>
</evidence>